<dbReference type="EMBL" id="PFBC01000062">
    <property type="protein sequence ID" value="PIR87545.1"/>
    <property type="molecule type" value="Genomic_DNA"/>
</dbReference>
<dbReference type="Proteomes" id="UP000230903">
    <property type="component" value="Unassembled WGS sequence"/>
</dbReference>
<reference evidence="2" key="1">
    <citation type="submission" date="2017-09" db="EMBL/GenBank/DDBJ databases">
        <title>Depth-based differentiation of microbial function through sediment-hosted aquifers and enrichment of novel symbionts in the deep terrestrial subsurface.</title>
        <authorList>
            <person name="Probst A.J."/>
            <person name="Ladd B."/>
            <person name="Jarett J.K."/>
            <person name="Geller-Mcgrath D.E."/>
            <person name="Sieber C.M.K."/>
            <person name="Emerson J.B."/>
            <person name="Anantharaman K."/>
            <person name="Thomas B.C."/>
            <person name="Malmstrom R."/>
            <person name="Stieglmeier M."/>
            <person name="Klingl A."/>
            <person name="Woyke T."/>
            <person name="Ryan C.M."/>
            <person name="Banfield J.F."/>
        </authorList>
    </citation>
    <scope>NUCLEOTIDE SEQUENCE [LARGE SCALE GENOMIC DNA]</scope>
</reference>
<sequence length="107" mass="12391">MENTIKKGKYRWIIFKKGQDWYGAALEFNIVQVGDDPNLVYLEMQEAVKGYIEAAQKIKGFRDQAISPMLNQKSEEEYERLWDSAQKTKTPLPKNVFDFGTRNLAAV</sequence>
<name>A0A2H0UP40_9BACT</name>
<organism evidence="1 2">
    <name type="scientific">Candidatus Harrisonbacteria bacterium CG10_big_fil_rev_8_21_14_0_10_45_28</name>
    <dbReference type="NCBI Taxonomy" id="1974586"/>
    <lineage>
        <taxon>Bacteria</taxon>
        <taxon>Candidatus Harrisoniibacteriota</taxon>
    </lineage>
</organism>
<evidence type="ECO:0008006" key="3">
    <source>
        <dbReference type="Google" id="ProtNLM"/>
    </source>
</evidence>
<comment type="caution">
    <text evidence="1">The sequence shown here is derived from an EMBL/GenBank/DDBJ whole genome shotgun (WGS) entry which is preliminary data.</text>
</comment>
<gene>
    <name evidence="1" type="ORF">COU10_04015</name>
</gene>
<protein>
    <recommendedName>
        <fullName evidence="3">HicB family protein</fullName>
    </recommendedName>
</protein>
<evidence type="ECO:0000313" key="1">
    <source>
        <dbReference type="EMBL" id="PIR87545.1"/>
    </source>
</evidence>
<accession>A0A2H0UP40</accession>
<dbReference type="AlphaFoldDB" id="A0A2H0UP40"/>
<evidence type="ECO:0000313" key="2">
    <source>
        <dbReference type="Proteomes" id="UP000230903"/>
    </source>
</evidence>
<proteinExistence type="predicted"/>